<keyword evidence="3" id="KW-1185">Reference proteome</keyword>
<accession>A0A0A7FRN4</accession>
<reference evidence="2 3" key="1">
    <citation type="journal article" date="2015" name="Infect. Genet. Evol.">
        <title>Genomic sequences of six botulinum neurotoxin-producing strains representing three clostridial species illustrate the mobility and diversity of botulinum neurotoxin genes.</title>
        <authorList>
            <person name="Smith T.J."/>
            <person name="Hill K.K."/>
            <person name="Xie G."/>
            <person name="Foley B.T."/>
            <person name="Williamson C.H."/>
            <person name="Foster J.T."/>
            <person name="Johnson S.L."/>
            <person name="Chertkov O."/>
            <person name="Teshima H."/>
            <person name="Gibbons H.S."/>
            <person name="Johnsky L.A."/>
            <person name="Karavis M.A."/>
            <person name="Smith L.A."/>
        </authorList>
    </citation>
    <scope>NUCLEOTIDE SEQUENCE [LARGE SCALE GENOMIC DNA]</scope>
    <source>
        <strain evidence="2">Sullivan</strain>
    </source>
</reference>
<dbReference type="OrthoDB" id="3174166at2"/>
<keyword evidence="1" id="KW-0472">Membrane</keyword>
<evidence type="ECO:0000313" key="2">
    <source>
        <dbReference type="EMBL" id="AIY82252.1"/>
    </source>
</evidence>
<dbReference type="EMBL" id="CP006905">
    <property type="protein sequence ID" value="AIY82252.1"/>
    <property type="molecule type" value="Genomic_DNA"/>
</dbReference>
<dbReference type="AlphaFoldDB" id="A0A0A7FRN4"/>
<dbReference type="KEGG" id="cbv:U729_2278"/>
<feature type="transmembrane region" description="Helical" evidence="1">
    <location>
        <begin position="29"/>
        <end position="46"/>
    </location>
</feature>
<dbReference type="RefSeq" id="WP_039315021.1">
    <property type="nucleotide sequence ID" value="NZ_CP006905.1"/>
</dbReference>
<organism evidence="2 3">
    <name type="scientific">Clostridium baratii str. Sullivan</name>
    <dbReference type="NCBI Taxonomy" id="1415775"/>
    <lineage>
        <taxon>Bacteria</taxon>
        <taxon>Bacillati</taxon>
        <taxon>Bacillota</taxon>
        <taxon>Clostridia</taxon>
        <taxon>Eubacteriales</taxon>
        <taxon>Clostridiaceae</taxon>
        <taxon>Clostridium</taxon>
    </lineage>
</organism>
<dbReference type="Proteomes" id="UP000030635">
    <property type="component" value="Chromosome"/>
</dbReference>
<dbReference type="STRING" id="1561.NPD11_740"/>
<evidence type="ECO:0000313" key="3">
    <source>
        <dbReference type="Proteomes" id="UP000030635"/>
    </source>
</evidence>
<proteinExistence type="predicted"/>
<name>A0A0A7FRN4_9CLOT</name>
<gene>
    <name evidence="2" type="ORF">U729_2278</name>
</gene>
<feature type="transmembrane region" description="Helical" evidence="1">
    <location>
        <begin position="5"/>
        <end position="23"/>
    </location>
</feature>
<sequence length="140" mass="16576">MNIFYGSYGFDILSIFLLIVSMFLNLNKYTHLVGTLLILFVIYRAFSKNIYKRSLELNKFINLANKILSKFGKRLPENLPRTSLDHIPYMFNNIKYKITQKFKYKIVKCPKCNQKLRLPRGKGNIIVTCKRCSHEFRIKT</sequence>
<dbReference type="Gene3D" id="2.20.28.160">
    <property type="match status" value="1"/>
</dbReference>
<keyword evidence="1" id="KW-1133">Transmembrane helix</keyword>
<protein>
    <submittedName>
        <fullName evidence="2">Putative zn-finger containing protein</fullName>
    </submittedName>
</protein>
<dbReference type="eggNOG" id="COG4416">
    <property type="taxonomic scope" value="Bacteria"/>
</dbReference>
<evidence type="ECO:0000256" key="1">
    <source>
        <dbReference type="SAM" id="Phobius"/>
    </source>
</evidence>
<dbReference type="HOGENOM" id="CLU_133627_0_0_9"/>
<keyword evidence="1" id="KW-0812">Transmembrane</keyword>